<dbReference type="GO" id="GO:0004672">
    <property type="term" value="F:protein kinase activity"/>
    <property type="evidence" value="ECO:0007669"/>
    <property type="project" value="InterPro"/>
</dbReference>
<evidence type="ECO:0000256" key="1">
    <source>
        <dbReference type="SAM" id="MobiDB-lite"/>
    </source>
</evidence>
<gene>
    <name evidence="3" type="ORF">BJ508DRAFT_212307</name>
</gene>
<dbReference type="CDD" id="cd14096">
    <property type="entry name" value="STKc_RCK1-like"/>
    <property type="match status" value="1"/>
</dbReference>
<reference evidence="3 4" key="1">
    <citation type="journal article" date="2018" name="Nat. Ecol. Evol.">
        <title>Pezizomycetes genomes reveal the molecular basis of ectomycorrhizal truffle lifestyle.</title>
        <authorList>
            <person name="Murat C."/>
            <person name="Payen T."/>
            <person name="Noel B."/>
            <person name="Kuo A."/>
            <person name="Morin E."/>
            <person name="Chen J."/>
            <person name="Kohler A."/>
            <person name="Krizsan K."/>
            <person name="Balestrini R."/>
            <person name="Da Silva C."/>
            <person name="Montanini B."/>
            <person name="Hainaut M."/>
            <person name="Levati E."/>
            <person name="Barry K.W."/>
            <person name="Belfiori B."/>
            <person name="Cichocki N."/>
            <person name="Clum A."/>
            <person name="Dockter R.B."/>
            <person name="Fauchery L."/>
            <person name="Guy J."/>
            <person name="Iotti M."/>
            <person name="Le Tacon F."/>
            <person name="Lindquist E.A."/>
            <person name="Lipzen A."/>
            <person name="Malagnac F."/>
            <person name="Mello A."/>
            <person name="Molinier V."/>
            <person name="Miyauchi S."/>
            <person name="Poulain J."/>
            <person name="Riccioni C."/>
            <person name="Rubini A."/>
            <person name="Sitrit Y."/>
            <person name="Splivallo R."/>
            <person name="Traeger S."/>
            <person name="Wang M."/>
            <person name="Zifcakova L."/>
            <person name="Wipf D."/>
            <person name="Zambonelli A."/>
            <person name="Paolocci F."/>
            <person name="Nowrousian M."/>
            <person name="Ottonello S."/>
            <person name="Baldrian P."/>
            <person name="Spatafora J.W."/>
            <person name="Henrissat B."/>
            <person name="Nagy L.G."/>
            <person name="Aury J.M."/>
            <person name="Wincker P."/>
            <person name="Grigoriev I.V."/>
            <person name="Bonfante P."/>
            <person name="Martin F.M."/>
        </authorList>
    </citation>
    <scope>NUCLEOTIDE SEQUENCE [LARGE SCALE GENOMIC DNA]</scope>
    <source>
        <strain evidence="3 4">RN42</strain>
    </source>
</reference>
<dbReference type="EMBL" id="ML119717">
    <property type="protein sequence ID" value="RPA78023.1"/>
    <property type="molecule type" value="Genomic_DNA"/>
</dbReference>
<dbReference type="Proteomes" id="UP000275078">
    <property type="component" value="Unassembled WGS sequence"/>
</dbReference>
<dbReference type="FunFam" id="3.30.200.20:FF:000425">
    <property type="entry name" value="Putative calcium/calmodulin-dependent protein kinase"/>
    <property type="match status" value="1"/>
</dbReference>
<dbReference type="OrthoDB" id="1738954at2759"/>
<keyword evidence="3" id="KW-0418">Kinase</keyword>
<dbReference type="STRING" id="1160509.A0A3N4HVY3"/>
<dbReference type="InterPro" id="IPR000719">
    <property type="entry name" value="Prot_kinase_dom"/>
</dbReference>
<dbReference type="AlphaFoldDB" id="A0A3N4HVY3"/>
<dbReference type="Gene3D" id="3.30.200.20">
    <property type="entry name" value="Phosphorylase Kinase, domain 1"/>
    <property type="match status" value="1"/>
</dbReference>
<dbReference type="Pfam" id="PF00069">
    <property type="entry name" value="Pkinase"/>
    <property type="match status" value="1"/>
</dbReference>
<accession>A0A3N4HVY3</accession>
<feature type="compositionally biased region" description="Acidic residues" evidence="1">
    <location>
        <begin position="430"/>
        <end position="441"/>
    </location>
</feature>
<proteinExistence type="predicted"/>
<evidence type="ECO:0000259" key="2">
    <source>
        <dbReference type="PROSITE" id="PS50011"/>
    </source>
</evidence>
<feature type="region of interest" description="Disordered" evidence="1">
    <location>
        <begin position="412"/>
        <end position="496"/>
    </location>
</feature>
<dbReference type="Gene3D" id="1.10.510.10">
    <property type="entry name" value="Transferase(Phosphotransferase) domain 1"/>
    <property type="match status" value="1"/>
</dbReference>
<organism evidence="3 4">
    <name type="scientific">Ascobolus immersus RN42</name>
    <dbReference type="NCBI Taxonomy" id="1160509"/>
    <lineage>
        <taxon>Eukaryota</taxon>
        <taxon>Fungi</taxon>
        <taxon>Dikarya</taxon>
        <taxon>Ascomycota</taxon>
        <taxon>Pezizomycotina</taxon>
        <taxon>Pezizomycetes</taxon>
        <taxon>Pezizales</taxon>
        <taxon>Ascobolaceae</taxon>
        <taxon>Ascobolus</taxon>
    </lineage>
</organism>
<dbReference type="InterPro" id="IPR008271">
    <property type="entry name" value="Ser/Thr_kinase_AS"/>
</dbReference>
<keyword evidence="3" id="KW-0808">Transferase</keyword>
<dbReference type="PROSITE" id="PS00108">
    <property type="entry name" value="PROTEIN_KINASE_ST"/>
    <property type="match status" value="1"/>
</dbReference>
<dbReference type="PROSITE" id="PS50011">
    <property type="entry name" value="PROTEIN_KINASE_DOM"/>
    <property type="match status" value="1"/>
</dbReference>
<dbReference type="SMART" id="SM00220">
    <property type="entry name" value="S_TKc"/>
    <property type="match status" value="1"/>
</dbReference>
<dbReference type="SUPFAM" id="SSF56112">
    <property type="entry name" value="Protein kinase-like (PK-like)"/>
    <property type="match status" value="1"/>
</dbReference>
<protein>
    <submittedName>
        <fullName evidence="3">Pkinase-domain-containing protein</fullName>
    </submittedName>
</protein>
<dbReference type="GO" id="GO:0005524">
    <property type="term" value="F:ATP binding"/>
    <property type="evidence" value="ECO:0007669"/>
    <property type="project" value="InterPro"/>
</dbReference>
<dbReference type="PANTHER" id="PTHR24347">
    <property type="entry name" value="SERINE/THREONINE-PROTEIN KINASE"/>
    <property type="match status" value="1"/>
</dbReference>
<dbReference type="InterPro" id="IPR011009">
    <property type="entry name" value="Kinase-like_dom_sf"/>
</dbReference>
<name>A0A3N4HVY3_ASCIM</name>
<evidence type="ECO:0000313" key="4">
    <source>
        <dbReference type="Proteomes" id="UP000275078"/>
    </source>
</evidence>
<sequence length="496" mass="56150">MVNDELLARIVAEEKENKGKLPTYPGLSRYKLLEKMGDGAFSNVYRALDLEGNQGEVAIKVVRKYELNSSQPDNHLHPDFKKVPKTVERANILKEVQIMKQLDHPNIVKLIEFQECRSYYYIVLELLKGGELFHQIVRLTYFSEDLSRHVITQVADALKYLHEVKGVVHRDIKPENLLFEPIPFVPSKNPKPVQPGDEDKEDEGEFIPGVGAGGIGRIKVADFGLSKVVWDTQTMTPCGTVGYTAPEIVRDERYSKSVDMWALGCVLYTLLCGFPPFYDESINVLTEKVAKGQYTFLSPWWDNISKSAQDLISHLLTVDPDERYDINQFLNHPWIRGTKEETRPARDAPPTATPKVDKTQYMDTPLFYDNDFTPYAPGIAGTQKRMDFRSPGAVALREVFDVGYAVHRMEEENKRRKNWKHGGRGAELNGLDEEDEEEEDSGVGGVTEDLKNSSLAGGKKVRTAEPSKSKPRKARGVFELNMDGATLMQRRAKKPM</sequence>
<feature type="domain" description="Protein kinase" evidence="2">
    <location>
        <begin position="30"/>
        <end position="335"/>
    </location>
</feature>
<evidence type="ECO:0000313" key="3">
    <source>
        <dbReference type="EMBL" id="RPA78023.1"/>
    </source>
</evidence>
<keyword evidence="4" id="KW-1185">Reference proteome</keyword>